<evidence type="ECO:0000256" key="2">
    <source>
        <dbReference type="ARBA" id="ARBA00022737"/>
    </source>
</evidence>
<dbReference type="PROSITE" id="PS00211">
    <property type="entry name" value="ABC_TRANSPORTER_1"/>
    <property type="match status" value="2"/>
</dbReference>
<dbReference type="GO" id="GO:0005319">
    <property type="term" value="F:lipid transporter activity"/>
    <property type="evidence" value="ECO:0007669"/>
    <property type="project" value="TreeGrafter"/>
</dbReference>
<feature type="transmembrane region" description="Helical" evidence="5">
    <location>
        <begin position="1029"/>
        <end position="1051"/>
    </location>
</feature>
<dbReference type="GO" id="GO:0016887">
    <property type="term" value="F:ATP hydrolysis activity"/>
    <property type="evidence" value="ECO:0007669"/>
    <property type="project" value="InterPro"/>
</dbReference>
<feature type="transmembrane region" description="Helical" evidence="5">
    <location>
        <begin position="30"/>
        <end position="50"/>
    </location>
</feature>
<accession>A0AAJ0FN60</accession>
<feature type="domain" description="ABC transporter" evidence="6">
    <location>
        <begin position="1237"/>
        <end position="1460"/>
    </location>
</feature>
<dbReference type="GO" id="GO:0005524">
    <property type="term" value="F:ATP binding"/>
    <property type="evidence" value="ECO:0007669"/>
    <property type="project" value="UniProtKB-KW"/>
</dbReference>
<feature type="transmembrane region" description="Helical" evidence="5">
    <location>
        <begin position="985"/>
        <end position="1008"/>
    </location>
</feature>
<dbReference type="Pfam" id="PF00005">
    <property type="entry name" value="ABC_tran"/>
    <property type="match status" value="2"/>
</dbReference>
<feature type="transmembrane region" description="Helical" evidence="5">
    <location>
        <begin position="225"/>
        <end position="245"/>
    </location>
</feature>
<evidence type="ECO:0000256" key="5">
    <source>
        <dbReference type="SAM" id="Phobius"/>
    </source>
</evidence>
<keyword evidence="5" id="KW-1133">Transmembrane helix</keyword>
<gene>
    <name evidence="7" type="ORF">QQS21_011873</name>
</gene>
<dbReference type="Gene3D" id="3.40.50.300">
    <property type="entry name" value="P-loop containing nucleotide triphosphate hydrolases"/>
    <property type="match status" value="2"/>
</dbReference>
<protein>
    <recommendedName>
        <fullName evidence="6">ABC transporter domain-containing protein</fullName>
    </recommendedName>
</protein>
<keyword evidence="1" id="KW-0813">Transport</keyword>
<dbReference type="SMART" id="SM00382">
    <property type="entry name" value="AAA"/>
    <property type="match status" value="2"/>
</dbReference>
<keyword evidence="5" id="KW-0812">Transmembrane</keyword>
<feature type="transmembrane region" description="Helical" evidence="5">
    <location>
        <begin position="1126"/>
        <end position="1148"/>
    </location>
</feature>
<dbReference type="InterPro" id="IPR003439">
    <property type="entry name" value="ABC_transporter-like_ATP-bd"/>
</dbReference>
<sequence>MAVFNVRQFVRQTAALSYKNVVATVLRQPISFLVFNYGLPLAILAVLLSIPSFFTPSSHFGVGAPAPIRDFSINDGKKLVIIKKPTLGPDVDRVITSVTKNIDPQLIHHLENEKELPTLCLANLRGVSDCYASVTFWDSPETNGSVDFTKSQNGTHTWQYTIRADPSKDDAHFNVFEHNTAQETLFLPLQLAISRAITNSTIRPEVMMYTWETDEQQSDIQRSGFVAAVGQIYAFAVFACFWLIIYRLTSQITSERESGMAQLVDSMGGGSATLARVLSWLITYNLACLPVFIGFGGLYHRILFSKSDLSTLVGWQILLGMAVNSSTVFASSFFSKSRVSAVYVVGVFLLMSVVAQVYSFQLYPKPESQGVIPLCLLFASSNFLFFLQQMCLWELNGLKADITQIPKPDAGINSTSYNLSQSTMLLFLGIQIIVFPILAMAVEKFMHGIDFHSRSFSEGGGSTGSIVAEASDLRKRFSPNFLEKIFCCGKRRSVTAVDGVSLQGHKGQILCLVGPNGSGKTTTLHMIAGFISPSSGSVKLGATPSQIGICPQKNTLWDNLTVSEHMSIWRSIKSGKETSEDLERLIADCDLTKKRKSCAKTLSGGQKRKLQLACMFVGDSSVCLIDECTSGLDPLSRRVIWDILLDQRSKRSILFTTHFLDEVDVLADLIVILSKGKVRCSGTSAELKSLHGGSYHLQVPRTAPKLDVPYNSVLHQDSLIYSTPDSRSAAQLLSEFAAAGVTDVSMAGPQVEDVFLKVADEPELREAHKITDGSPSPSDFAMSPSNIVSFQGQVRVLFRKRLTILKRFWWPYFYVLALPLVINPFFDRLLKGYEPDSCAFLAPSFSTPSPYSYHYSARCAGGQCLKLPVAPLSAQDQISDLVNKHVFELRSVEPSLAREFAPNLETKEKFLSYWDDKATRVKSDGGIYGGNGTEAPIIAGIINYFGQPQTPILLNLWSQMTSGSEIISSQGSFAQTRKSSSNSGVVYVVFFTLLQAIYPAAFVLYPAIEKDRKVRPLEYANGVRRGPLWVAYSLFDFMFVLVISIGVTVIMSTQMPFFPSIWIMLPILMLYGVAAMLLGYVISHFVSGPLKSFIATAGMGLLMYAIAAIAFGVGSGYADAAQMDTITLGITFGLNIILPIGNVFRAAMLTLNVLQVACKDGRSTTVGSIYAFGSPILYLVIQIAVLLLIIIWIEGDLALFRRKKSPSGRDSEKRIGNMTDDVENETLRVEQTEGDFLRCLHLSKSFGSNKAVHDVTLGLPESDILALIGPNGAGKSTLVNLIQSELSVDRGQVLLRGEDSRTRSAQKHLGVCPQHDALDFMSTREHLAFYARIKGIQDVKGNVNHLMASLNLTPHASTLASKLSGGNKRKLSLAIALMGTPPVLVLDEPTSAMDAVAKRSFWRVIEKIARDRSVLLTTHSMEEADALATRAAIISKSILAVGTTKALRDKYSNHYYITLVLASAPNSTTEEMEAVRAWVHESLPSSQLERHMLGGQIRFTIPGVDAHGNRLITKVIDLIERYKDTMGIEYYSVGGSTLERVFLGVVRENNVQEEDGRDGRGIRLRRLLRLE</sequence>
<dbReference type="InterPro" id="IPR017871">
    <property type="entry name" value="ABC_transporter-like_CS"/>
</dbReference>
<feature type="transmembrane region" description="Helical" evidence="5">
    <location>
        <begin position="370"/>
        <end position="387"/>
    </location>
</feature>
<evidence type="ECO:0000256" key="1">
    <source>
        <dbReference type="ARBA" id="ARBA00022448"/>
    </source>
</evidence>
<feature type="transmembrane region" description="Helical" evidence="5">
    <location>
        <begin position="277"/>
        <end position="300"/>
    </location>
</feature>
<feature type="transmembrane region" description="Helical" evidence="5">
    <location>
        <begin position="312"/>
        <end position="334"/>
    </location>
</feature>
<feature type="domain" description="ABC transporter" evidence="6">
    <location>
        <begin position="468"/>
        <end position="700"/>
    </location>
</feature>
<evidence type="ECO:0000256" key="3">
    <source>
        <dbReference type="ARBA" id="ARBA00022741"/>
    </source>
</evidence>
<dbReference type="InterPro" id="IPR003593">
    <property type="entry name" value="AAA+_ATPase"/>
</dbReference>
<reference evidence="7" key="1">
    <citation type="submission" date="2023-06" db="EMBL/GenBank/DDBJ databases">
        <title>Conoideocrella luteorostrata (Hypocreales: Clavicipitaceae), a potential biocontrol fungus for elongate hemlock scale in United States Christmas tree production areas.</title>
        <authorList>
            <person name="Barrett H."/>
            <person name="Lovett B."/>
            <person name="Macias A.M."/>
            <person name="Stajich J.E."/>
            <person name="Kasson M.T."/>
        </authorList>
    </citation>
    <scope>NUCLEOTIDE SEQUENCE</scope>
    <source>
        <strain evidence="7">ARSEF 14590</strain>
    </source>
</reference>
<feature type="transmembrane region" description="Helical" evidence="5">
    <location>
        <begin position="1169"/>
        <end position="1193"/>
    </location>
</feature>
<dbReference type="GO" id="GO:0016020">
    <property type="term" value="C:membrane"/>
    <property type="evidence" value="ECO:0007669"/>
    <property type="project" value="InterPro"/>
</dbReference>
<feature type="transmembrane region" description="Helical" evidence="5">
    <location>
        <begin position="1057"/>
        <end position="1081"/>
    </location>
</feature>
<keyword evidence="3" id="KW-0547">Nucleotide-binding</keyword>
<dbReference type="PANTHER" id="PTHR19229">
    <property type="entry name" value="ATP-BINDING CASSETTE TRANSPORTER SUBFAMILY A ABCA"/>
    <property type="match status" value="1"/>
</dbReference>
<name>A0AAJ0FN60_9HYPO</name>
<evidence type="ECO:0000256" key="4">
    <source>
        <dbReference type="ARBA" id="ARBA00022840"/>
    </source>
</evidence>
<dbReference type="SUPFAM" id="SSF52540">
    <property type="entry name" value="P-loop containing nucleoside triphosphate hydrolases"/>
    <property type="match status" value="2"/>
</dbReference>
<dbReference type="PROSITE" id="PS50893">
    <property type="entry name" value="ABC_TRANSPORTER_2"/>
    <property type="match status" value="2"/>
</dbReference>
<dbReference type="GO" id="GO:0140359">
    <property type="term" value="F:ABC-type transporter activity"/>
    <property type="evidence" value="ECO:0007669"/>
    <property type="project" value="InterPro"/>
</dbReference>
<keyword evidence="2" id="KW-0677">Repeat</keyword>
<organism evidence="7 8">
    <name type="scientific">Conoideocrella luteorostrata</name>
    <dbReference type="NCBI Taxonomy" id="1105319"/>
    <lineage>
        <taxon>Eukaryota</taxon>
        <taxon>Fungi</taxon>
        <taxon>Dikarya</taxon>
        <taxon>Ascomycota</taxon>
        <taxon>Pezizomycotina</taxon>
        <taxon>Sordariomycetes</taxon>
        <taxon>Hypocreomycetidae</taxon>
        <taxon>Hypocreales</taxon>
        <taxon>Clavicipitaceae</taxon>
        <taxon>Conoideocrella</taxon>
    </lineage>
</organism>
<dbReference type="InterPro" id="IPR027417">
    <property type="entry name" value="P-loop_NTPase"/>
</dbReference>
<evidence type="ECO:0000259" key="6">
    <source>
        <dbReference type="PROSITE" id="PS50893"/>
    </source>
</evidence>
<feature type="transmembrane region" description="Helical" evidence="5">
    <location>
        <begin position="340"/>
        <end position="358"/>
    </location>
</feature>
<evidence type="ECO:0000313" key="7">
    <source>
        <dbReference type="EMBL" id="KAK2590442.1"/>
    </source>
</evidence>
<dbReference type="Proteomes" id="UP001251528">
    <property type="component" value="Unassembled WGS sequence"/>
</dbReference>
<keyword evidence="4" id="KW-0067">ATP-binding</keyword>
<comment type="caution">
    <text evidence="7">The sequence shown here is derived from an EMBL/GenBank/DDBJ whole genome shotgun (WGS) entry which is preliminary data.</text>
</comment>
<dbReference type="PANTHER" id="PTHR19229:SF36">
    <property type="entry name" value="ATP-BINDING CASSETTE SUB-FAMILY A MEMBER 2"/>
    <property type="match status" value="1"/>
</dbReference>
<keyword evidence="5" id="KW-0472">Membrane</keyword>
<feature type="transmembrane region" description="Helical" evidence="5">
    <location>
        <begin position="1093"/>
        <end position="1114"/>
    </location>
</feature>
<dbReference type="CDD" id="cd03263">
    <property type="entry name" value="ABC_subfamily_A"/>
    <property type="match status" value="2"/>
</dbReference>
<feature type="transmembrane region" description="Helical" evidence="5">
    <location>
        <begin position="424"/>
        <end position="442"/>
    </location>
</feature>
<dbReference type="InterPro" id="IPR026082">
    <property type="entry name" value="ABCA"/>
</dbReference>
<evidence type="ECO:0000313" key="8">
    <source>
        <dbReference type="Proteomes" id="UP001251528"/>
    </source>
</evidence>
<proteinExistence type="predicted"/>
<keyword evidence="8" id="KW-1185">Reference proteome</keyword>
<dbReference type="EMBL" id="JASWJB010000438">
    <property type="protein sequence ID" value="KAK2590442.1"/>
    <property type="molecule type" value="Genomic_DNA"/>
</dbReference>